<dbReference type="GO" id="GO:0017046">
    <property type="term" value="F:peptide hormone binding"/>
    <property type="evidence" value="ECO:0007669"/>
    <property type="project" value="TreeGrafter"/>
</dbReference>
<reference evidence="3" key="1">
    <citation type="submission" date="2022-11" db="UniProtKB">
        <authorList>
            <consortium name="WormBaseParasite"/>
        </authorList>
    </citation>
    <scope>IDENTIFICATION</scope>
</reference>
<evidence type="ECO:0000256" key="1">
    <source>
        <dbReference type="SAM" id="SignalP"/>
    </source>
</evidence>
<dbReference type="GO" id="GO:0038023">
    <property type="term" value="F:signaling receptor activity"/>
    <property type="evidence" value="ECO:0007669"/>
    <property type="project" value="TreeGrafter"/>
</dbReference>
<keyword evidence="2" id="KW-1185">Reference proteome</keyword>
<evidence type="ECO:0000313" key="3">
    <source>
        <dbReference type="WBParaSite" id="PSAMB.scaffold757size41823.g8435.t1"/>
    </source>
</evidence>
<dbReference type="InterPro" id="IPR028082">
    <property type="entry name" value="Peripla_BP_I"/>
</dbReference>
<dbReference type="Gene3D" id="3.40.50.2300">
    <property type="match status" value="1"/>
</dbReference>
<dbReference type="Proteomes" id="UP000887566">
    <property type="component" value="Unplaced"/>
</dbReference>
<name>A0A914XAW0_9BILA</name>
<dbReference type="SUPFAM" id="SSF53822">
    <property type="entry name" value="Periplasmic binding protein-like I"/>
    <property type="match status" value="1"/>
</dbReference>
<sequence>MRRRRQSSNLARPPDGFILLLCIFALAAVAAAADAATHKLPYNVVMVLPQYESVNDKYNLTILKARPVIDISVEDVVHKYYLMPLNFVNFTYHDSRLWEEDARMAEKWATMGVVRAYCQGKLDAVLGFADPYSLSTTAKISAGWGNGIPVITTTGLAAQMGSKKEYPYLTRMQGSYRQMADSIYQFIANGTSAELKAPNEVSFGYKHLAFMYHDKRRAINRQQHTQSGESIGEETSSHCYFSLYAIKTYFMEKSEHFKEKWKINTPAIAFDENPSRTPGELAEWLKMASNMANGERSSFSA</sequence>
<proteinExistence type="predicted"/>
<dbReference type="PANTHER" id="PTHR44755">
    <property type="entry name" value="NATRIURETIC PEPTIDE RECEPTOR 3-RELATED"/>
    <property type="match status" value="1"/>
</dbReference>
<dbReference type="AlphaFoldDB" id="A0A914XAW0"/>
<keyword evidence="1" id="KW-0732">Signal</keyword>
<accession>A0A914XAW0</accession>
<dbReference type="GO" id="GO:0007165">
    <property type="term" value="P:signal transduction"/>
    <property type="evidence" value="ECO:0007669"/>
    <property type="project" value="TreeGrafter"/>
</dbReference>
<organism evidence="2 3">
    <name type="scientific">Plectus sambesii</name>
    <dbReference type="NCBI Taxonomy" id="2011161"/>
    <lineage>
        <taxon>Eukaryota</taxon>
        <taxon>Metazoa</taxon>
        <taxon>Ecdysozoa</taxon>
        <taxon>Nematoda</taxon>
        <taxon>Chromadorea</taxon>
        <taxon>Plectida</taxon>
        <taxon>Plectina</taxon>
        <taxon>Plectoidea</taxon>
        <taxon>Plectidae</taxon>
        <taxon>Plectus</taxon>
    </lineage>
</organism>
<protein>
    <submittedName>
        <fullName evidence="3">Receptor ligand binding region domain-containing protein</fullName>
    </submittedName>
</protein>
<feature type="chain" id="PRO_5037157863" evidence="1">
    <location>
        <begin position="36"/>
        <end position="301"/>
    </location>
</feature>
<evidence type="ECO:0000313" key="2">
    <source>
        <dbReference type="Proteomes" id="UP000887566"/>
    </source>
</evidence>
<dbReference type="PANTHER" id="PTHR44755:SF9">
    <property type="entry name" value="PROTEIN CBG14864"/>
    <property type="match status" value="1"/>
</dbReference>
<dbReference type="InterPro" id="IPR052612">
    <property type="entry name" value="ANP_Clearance_Receptor"/>
</dbReference>
<dbReference type="WBParaSite" id="PSAMB.scaffold757size41823.g8435.t1">
    <property type="protein sequence ID" value="PSAMB.scaffold757size41823.g8435.t1"/>
    <property type="gene ID" value="PSAMB.scaffold757size41823.g8435"/>
</dbReference>
<feature type="signal peptide" evidence="1">
    <location>
        <begin position="1"/>
        <end position="35"/>
    </location>
</feature>